<organism evidence="2 3">
    <name type="scientific">Zygotorulaspora mrakii</name>
    <name type="common">Zygosaccharomyces mrakii</name>
    <dbReference type="NCBI Taxonomy" id="42260"/>
    <lineage>
        <taxon>Eukaryota</taxon>
        <taxon>Fungi</taxon>
        <taxon>Dikarya</taxon>
        <taxon>Ascomycota</taxon>
        <taxon>Saccharomycotina</taxon>
        <taxon>Saccharomycetes</taxon>
        <taxon>Saccharomycetales</taxon>
        <taxon>Saccharomycetaceae</taxon>
        <taxon>Zygotorulaspora</taxon>
    </lineage>
</organism>
<dbReference type="Pfam" id="PF13920">
    <property type="entry name" value="zf-C3HC4_3"/>
    <property type="match status" value="1"/>
</dbReference>
<gene>
    <name evidence="2" type="ORF">HG535_0D02780</name>
</gene>
<sequence>MNATDGRETTKEAFAYLNQTKHSLLPDDIILGHLVNYPYRLAFSLMEAVNVHYQEAVASSGLLINLQSALDIIGYFFSTYAVACFVIALILNRFVLMASLRSNTRTVLLPVWSRYTVHLMAIVPLVYNITQALCQLEVIAVFPPVEVPFFLARTFLIFAWSHCVETFITTTTNLKPLEESDYTIFELSLQFYFLCQSPQNYAQLQGHLPDFLTALIGRVLIHTVEMLDLRRYRLWSSTILNFFSIGYLAYRVQHSGLDSLPAFTRIRHFPKIFSIFLILLSVLTYLLACLVRKNPFSSRQFDTSELQFHSFMHNWWNHLNCTGEEEFSSVISKLALLLCSGTESMEKGIHREFSPLNAPQNVHPSYFVSPYMNRISTIPDDADTSAKCVDQTTNSNGTLAFVTRVKLTFNLIKHGVLFYLKGKYKARKGSTNKSLKRSRAKTQTKDCNRFITDKNYVKFLTKPRKVGTENVKEVLLPDEDLSEDYSPIENDYEDSDTAELEIVDVNNTPSGENMASELSQLLAPNDTQNLHEDMKWFMSVWSILSRTQFTEKRITRSTYASLNPEGILAEVMVERSSNLKLQSTLYENEKVTDNDTSDQQMELVCVVCRINQRNVVLWPCRCFAICEDCRVSLGLRGFKSCVCCRSEVHGYSKLNAV</sequence>
<dbReference type="AlphaFoldDB" id="A0A7H9B1S1"/>
<dbReference type="EMBL" id="CP058607">
    <property type="protein sequence ID" value="QLG72570.1"/>
    <property type="molecule type" value="Genomic_DNA"/>
</dbReference>
<keyword evidence="3" id="KW-1185">Reference proteome</keyword>
<dbReference type="Proteomes" id="UP000509704">
    <property type="component" value="Chromosome 4"/>
</dbReference>
<keyword evidence="1" id="KW-0472">Membrane</keyword>
<feature type="transmembrane region" description="Helical" evidence="1">
    <location>
        <begin position="72"/>
        <end position="95"/>
    </location>
</feature>
<dbReference type="GeneID" id="59236294"/>
<dbReference type="OrthoDB" id="66726at2759"/>
<keyword evidence="1" id="KW-0812">Transmembrane</keyword>
<dbReference type="PANTHER" id="PTHR22696:SF1">
    <property type="entry name" value="E3 UBIQUITIN-PROTEIN LIGASE RNF26"/>
    <property type="match status" value="1"/>
</dbReference>
<protein>
    <recommendedName>
        <fullName evidence="4">RING-type domain-containing protein</fullName>
    </recommendedName>
</protein>
<dbReference type="CDD" id="cd16616">
    <property type="entry name" value="mRING-HC-C4C4_Asi1p-like"/>
    <property type="match status" value="1"/>
</dbReference>
<dbReference type="InterPro" id="IPR013083">
    <property type="entry name" value="Znf_RING/FYVE/PHD"/>
</dbReference>
<feature type="transmembrane region" description="Helical" evidence="1">
    <location>
        <begin position="272"/>
        <end position="291"/>
    </location>
</feature>
<dbReference type="Gene3D" id="3.30.40.10">
    <property type="entry name" value="Zinc/RING finger domain, C3HC4 (zinc finger)"/>
    <property type="match status" value="1"/>
</dbReference>
<dbReference type="GO" id="GO:0016567">
    <property type="term" value="P:protein ubiquitination"/>
    <property type="evidence" value="ECO:0007669"/>
    <property type="project" value="TreeGrafter"/>
</dbReference>
<evidence type="ECO:0000256" key="1">
    <source>
        <dbReference type="SAM" id="Phobius"/>
    </source>
</evidence>
<proteinExistence type="predicted"/>
<dbReference type="RefSeq" id="XP_037144298.1">
    <property type="nucleotide sequence ID" value="XM_037288403.1"/>
</dbReference>
<reference evidence="2 3" key="1">
    <citation type="submission" date="2020-07" db="EMBL/GenBank/DDBJ databases">
        <title>The yeast mating-type switching endonuclease HO is a domesticated member of an unorthodox homing genetic element family.</title>
        <authorList>
            <person name="Coughlan A.Y."/>
            <person name="Lombardi L."/>
            <person name="Braun-Galleani S."/>
            <person name="Martos A.R."/>
            <person name="Galeote V."/>
            <person name="Bigey F."/>
            <person name="Dequin S."/>
            <person name="Byrne K.P."/>
            <person name="Wolfe K.H."/>
        </authorList>
    </citation>
    <scope>NUCLEOTIDE SEQUENCE [LARGE SCALE GENOMIC DNA]</scope>
    <source>
        <strain evidence="2 3">NRRL Y-6702</strain>
    </source>
</reference>
<accession>A0A7H9B1S1</accession>
<keyword evidence="1" id="KW-1133">Transmembrane helix</keyword>
<evidence type="ECO:0000313" key="2">
    <source>
        <dbReference type="EMBL" id="QLG72570.1"/>
    </source>
</evidence>
<dbReference type="PANTHER" id="PTHR22696">
    <property type="entry name" value="E3 UBIQUITIN-PROTEIN LIGASE RNF26"/>
    <property type="match status" value="1"/>
</dbReference>
<feature type="transmembrane region" description="Helical" evidence="1">
    <location>
        <begin position="147"/>
        <end position="168"/>
    </location>
</feature>
<dbReference type="GO" id="GO:0061630">
    <property type="term" value="F:ubiquitin protein ligase activity"/>
    <property type="evidence" value="ECO:0007669"/>
    <property type="project" value="TreeGrafter"/>
</dbReference>
<feature type="transmembrane region" description="Helical" evidence="1">
    <location>
        <begin position="107"/>
        <end position="127"/>
    </location>
</feature>
<name>A0A7H9B1S1_ZYGMR</name>
<evidence type="ECO:0000313" key="3">
    <source>
        <dbReference type="Proteomes" id="UP000509704"/>
    </source>
</evidence>
<dbReference type="GO" id="GO:0006511">
    <property type="term" value="P:ubiquitin-dependent protein catabolic process"/>
    <property type="evidence" value="ECO:0007669"/>
    <property type="project" value="TreeGrafter"/>
</dbReference>
<dbReference type="KEGG" id="zmk:HG535_0D02780"/>
<evidence type="ECO:0008006" key="4">
    <source>
        <dbReference type="Google" id="ProtNLM"/>
    </source>
</evidence>